<comment type="caution">
    <text evidence="1">The sequence shown here is derived from an EMBL/GenBank/DDBJ whole genome shotgun (WGS) entry which is preliminary data.</text>
</comment>
<reference evidence="1" key="1">
    <citation type="submission" date="2018-12" db="EMBL/GenBank/DDBJ databases">
        <authorList>
            <person name="Will S."/>
            <person name="Neumann-Schaal M."/>
            <person name="Henke P."/>
        </authorList>
    </citation>
    <scope>NUCLEOTIDE SEQUENCE</scope>
    <source>
        <strain evidence="1">PCC 7102</strain>
    </source>
</reference>
<dbReference type="InterPro" id="IPR049457">
    <property type="entry name" value="Emfourin"/>
</dbReference>
<sequence>MRVYLERTGGFAGMSKTTKVDTTAIPQETAKQLPQLLQDSDFYNLPDYIDSSSPKPDSFFYRLTVENNGETHTVSVGESAVPNNLKPLIEWVNTAAVSQNLS</sequence>
<proteinExistence type="predicted"/>
<accession>A0A433VA75</accession>
<dbReference type="RefSeq" id="WP_019492345.1">
    <property type="nucleotide sequence ID" value="NZ_RSCL01000014.1"/>
</dbReference>
<evidence type="ECO:0000313" key="2">
    <source>
        <dbReference type="Proteomes" id="UP000271624"/>
    </source>
</evidence>
<dbReference type="OrthoDB" id="6956709at2"/>
<dbReference type="Proteomes" id="UP000271624">
    <property type="component" value="Unassembled WGS sequence"/>
</dbReference>
<dbReference type="Pfam" id="PF20242">
    <property type="entry name" value="Emfourin"/>
    <property type="match status" value="1"/>
</dbReference>
<keyword evidence="2" id="KW-1185">Reference proteome</keyword>
<dbReference type="EMBL" id="RSCL01000014">
    <property type="protein sequence ID" value="RUT03010.1"/>
    <property type="molecule type" value="Genomic_DNA"/>
</dbReference>
<gene>
    <name evidence="1" type="ORF">DSM106972_053180</name>
</gene>
<evidence type="ECO:0000313" key="1">
    <source>
        <dbReference type="EMBL" id="RUT03010.1"/>
    </source>
</evidence>
<protein>
    <submittedName>
        <fullName evidence="1">Uncharacterized protein</fullName>
    </submittedName>
</protein>
<reference evidence="1" key="2">
    <citation type="journal article" date="2019" name="Genome Biol. Evol.">
        <title>Day and night: Metabolic profiles and evolutionary relationships of six axenic non-marine cyanobacteria.</title>
        <authorList>
            <person name="Will S.E."/>
            <person name="Henke P."/>
            <person name="Boedeker C."/>
            <person name="Huang S."/>
            <person name="Brinkmann H."/>
            <person name="Rohde M."/>
            <person name="Jarek M."/>
            <person name="Friedl T."/>
            <person name="Seufert S."/>
            <person name="Schumacher M."/>
            <person name="Overmann J."/>
            <person name="Neumann-Schaal M."/>
            <person name="Petersen J."/>
        </authorList>
    </citation>
    <scope>NUCLEOTIDE SEQUENCE [LARGE SCALE GENOMIC DNA]</scope>
    <source>
        <strain evidence="1">PCC 7102</strain>
    </source>
</reference>
<organism evidence="1 2">
    <name type="scientific">Dulcicalothrix desertica PCC 7102</name>
    <dbReference type="NCBI Taxonomy" id="232991"/>
    <lineage>
        <taxon>Bacteria</taxon>
        <taxon>Bacillati</taxon>
        <taxon>Cyanobacteriota</taxon>
        <taxon>Cyanophyceae</taxon>
        <taxon>Nostocales</taxon>
        <taxon>Calotrichaceae</taxon>
        <taxon>Dulcicalothrix</taxon>
    </lineage>
</organism>
<name>A0A433VA75_9CYAN</name>
<dbReference type="AlphaFoldDB" id="A0A433VA75"/>